<dbReference type="Pfam" id="PF20149">
    <property type="entry name" value="DUF6532"/>
    <property type="match status" value="1"/>
</dbReference>
<feature type="non-terminal residue" evidence="3">
    <location>
        <position position="680"/>
    </location>
</feature>
<feature type="compositionally biased region" description="Acidic residues" evidence="1">
    <location>
        <begin position="638"/>
        <end position="680"/>
    </location>
</feature>
<gene>
    <name evidence="3" type="ORF">RHS03_08514</name>
</gene>
<evidence type="ECO:0000313" key="4">
    <source>
        <dbReference type="Proteomes" id="UP000602905"/>
    </source>
</evidence>
<dbReference type="Proteomes" id="UP000602905">
    <property type="component" value="Unassembled WGS sequence"/>
</dbReference>
<evidence type="ECO:0000256" key="1">
    <source>
        <dbReference type="SAM" id="MobiDB-lite"/>
    </source>
</evidence>
<dbReference type="OrthoDB" id="2840219at2759"/>
<proteinExistence type="predicted"/>
<evidence type="ECO:0000259" key="2">
    <source>
        <dbReference type="Pfam" id="PF20149"/>
    </source>
</evidence>
<feature type="domain" description="DUF6532" evidence="2">
    <location>
        <begin position="219"/>
        <end position="400"/>
    </location>
</feature>
<feature type="region of interest" description="Disordered" evidence="1">
    <location>
        <begin position="1"/>
        <end position="22"/>
    </location>
</feature>
<protein>
    <recommendedName>
        <fullName evidence="2">DUF6532 domain-containing protein</fullName>
    </recommendedName>
</protein>
<feature type="compositionally biased region" description="Acidic residues" evidence="1">
    <location>
        <begin position="598"/>
        <end position="609"/>
    </location>
</feature>
<dbReference type="InterPro" id="IPR045341">
    <property type="entry name" value="DUF6532"/>
</dbReference>
<name>A0A8H7HJA8_9AGAM</name>
<organism evidence="3 4">
    <name type="scientific">Rhizoctonia solani</name>
    <dbReference type="NCBI Taxonomy" id="456999"/>
    <lineage>
        <taxon>Eukaryota</taxon>
        <taxon>Fungi</taxon>
        <taxon>Dikarya</taxon>
        <taxon>Basidiomycota</taxon>
        <taxon>Agaricomycotina</taxon>
        <taxon>Agaricomycetes</taxon>
        <taxon>Cantharellales</taxon>
        <taxon>Ceratobasidiaceae</taxon>
        <taxon>Rhizoctonia</taxon>
    </lineage>
</organism>
<comment type="caution">
    <text evidence="3">The sequence shown here is derived from an EMBL/GenBank/DDBJ whole genome shotgun (WGS) entry which is preliminary data.</text>
</comment>
<evidence type="ECO:0000313" key="3">
    <source>
        <dbReference type="EMBL" id="KAF8693031.1"/>
    </source>
</evidence>
<reference evidence="3" key="1">
    <citation type="submission" date="2020-09" db="EMBL/GenBank/DDBJ databases">
        <title>Comparative genome analyses of four rice-infecting Rhizoctonia solani isolates reveal extensive enrichment of homogalacturonan modification genes.</title>
        <authorList>
            <person name="Lee D.-Y."/>
            <person name="Jeon J."/>
            <person name="Kim K.-T."/>
            <person name="Cheong K."/>
            <person name="Song H."/>
            <person name="Choi G."/>
            <person name="Ko J."/>
            <person name="Opiyo S.O."/>
            <person name="Zuo S."/>
            <person name="Madhav S."/>
            <person name="Lee Y.-H."/>
            <person name="Wang G.-L."/>
        </authorList>
    </citation>
    <scope>NUCLEOTIDE SEQUENCE</scope>
    <source>
        <strain evidence="3">AG1-IA WGL</strain>
    </source>
</reference>
<feature type="region of interest" description="Disordered" evidence="1">
    <location>
        <begin position="543"/>
        <end position="680"/>
    </location>
</feature>
<sequence length="680" mass="72725">MKATTNKPENIPQSCPAGSASGTTTSYGVTDYAANHGRQAPLSKRAALNQLICAYQPPDTTATTSVVLTALSFNSITPSKSISQGHATPTAVKALSCSLPKKKAKATAQSLLAVPNPLPPSCDASPFSEQLADSNLAKYSSDLGANPAELLNGIPRHLAPILTMPEPLPEPLYTPEHKVPLPAIDLSVFPAAKRAKIKAKQQLKLKDLKPADNAVVLSAISQFGALLVAVCGFPDSQTAWLLACNANHWASKKHGRHLKLTKNLEYLKLLYDCIPTMQASFVGARAWTDVALAYKLKIASSEAEIKGNSGKVKHLLRDANFTLPHSVFKEILKNSLFQSAKGAGVVHSDLFGTLSLPCMALAATAVEKVLKSYKSGTQIDNRFNAVNFMPVYFSHLATLAVIYKTDKAQNQLIEHLQQTADDLRKPYLNLIRLQAVRHIRPLIPQALIAARYRAIAAPISASSANTIPPKRRPKKPASTLTQEVVCQVKMQLGPPRSASVSTAPDSEVVEHIYNASHAGRDAGTEDFSSLLAQVAAGSSDSEVQARRAGALESNAAGNAMVVDPPGSDSGDENGSDGGSETMSTLGAPAGKELTLSGDESEVSGDETDGEGVGGLVSTSQHPGDVYMRTDNGTRSRDEDNEEDDEEEEDNEEEDNEEDSEEEEDNDEEEDNEEEEEEAED</sequence>
<accession>A0A8H7HJA8</accession>
<dbReference type="AlphaFoldDB" id="A0A8H7HJA8"/>
<dbReference type="EMBL" id="JACYCD010000474">
    <property type="protein sequence ID" value="KAF8693031.1"/>
    <property type="molecule type" value="Genomic_DNA"/>
</dbReference>
<feature type="compositionally biased region" description="Polar residues" evidence="1">
    <location>
        <begin position="1"/>
        <end position="13"/>
    </location>
</feature>